<sequence length="185" mass="20060">MRNKIFETLLIASGLMIGQVAFAEEISENEVLVGSSEKSTVQANVEEIDIAQRSILLALPDGQKLAFDHVDQKITHFDRLKLNDKVSVSGSKSSAIVLQKGGAGVRKIVDAQGRDVTIDGEGVLKTQTLYNDILNVDLNAGNVKIKNVSGKIETIPVENKALLMKAEAGDQLLIVNRVKLIIWAN</sequence>
<dbReference type="RefSeq" id="WP_380186974.1">
    <property type="nucleotide sequence ID" value="NZ_JBHTBQ010000010.1"/>
</dbReference>
<dbReference type="EMBL" id="JBHTBQ010000010">
    <property type="protein sequence ID" value="MFC7419477.1"/>
    <property type="molecule type" value="Genomic_DNA"/>
</dbReference>
<evidence type="ECO:0000313" key="1">
    <source>
        <dbReference type="EMBL" id="MFC7419477.1"/>
    </source>
</evidence>
<gene>
    <name evidence="1" type="ORF">ACFQNF_06250</name>
</gene>
<reference evidence="2" key="1">
    <citation type="journal article" date="2019" name="Int. J. Syst. Evol. Microbiol.">
        <title>The Global Catalogue of Microorganisms (GCM) 10K type strain sequencing project: providing services to taxonomists for standard genome sequencing and annotation.</title>
        <authorList>
            <consortium name="The Broad Institute Genomics Platform"/>
            <consortium name="The Broad Institute Genome Sequencing Center for Infectious Disease"/>
            <person name="Wu L."/>
            <person name="Ma J."/>
        </authorList>
    </citation>
    <scope>NUCLEOTIDE SEQUENCE [LARGE SCALE GENOMIC DNA]</scope>
    <source>
        <strain evidence="2">CCUG 62945</strain>
    </source>
</reference>
<accession>A0ABW2QUS0</accession>
<comment type="caution">
    <text evidence="1">The sequence shown here is derived from an EMBL/GenBank/DDBJ whole genome shotgun (WGS) entry which is preliminary data.</text>
</comment>
<proteinExistence type="predicted"/>
<protein>
    <submittedName>
        <fullName evidence="1">Uncharacterized protein</fullName>
    </submittedName>
</protein>
<keyword evidence="2" id="KW-1185">Reference proteome</keyword>
<organism evidence="1 2">
    <name type="scientific">Iodobacter arcticus</name>
    <dbReference type="NCBI Taxonomy" id="590593"/>
    <lineage>
        <taxon>Bacteria</taxon>
        <taxon>Pseudomonadati</taxon>
        <taxon>Pseudomonadota</taxon>
        <taxon>Betaproteobacteria</taxon>
        <taxon>Neisseriales</taxon>
        <taxon>Chitinibacteraceae</taxon>
        <taxon>Iodobacter</taxon>
    </lineage>
</organism>
<evidence type="ECO:0000313" key="2">
    <source>
        <dbReference type="Proteomes" id="UP001596473"/>
    </source>
</evidence>
<name>A0ABW2QUS0_9NEIS</name>
<dbReference type="Proteomes" id="UP001596473">
    <property type="component" value="Unassembled WGS sequence"/>
</dbReference>